<dbReference type="PROSITE" id="PS51409">
    <property type="entry name" value="ARGINASE_2"/>
    <property type="match status" value="1"/>
</dbReference>
<comment type="caution">
    <text evidence="5">The sequence shown here is derived from an EMBL/GenBank/DDBJ whole genome shotgun (WGS) entry which is preliminary data.</text>
</comment>
<dbReference type="EMBL" id="BAABIK010000056">
    <property type="protein sequence ID" value="GAA4958725.1"/>
    <property type="molecule type" value="Genomic_DNA"/>
</dbReference>
<sequence length="321" mass="33462">MTNTDKRVEPQAGATPPAADRARRLTVLDAPSSLGLRPTANGGISGSYKAPGVLRGTGLVRDLRAEDAGAVVPAPYETARTPGALRNEAAIADLSLRLAHRLGEIAAHQHTAVVLGGDCSILVGVGLALRRRGRFGLVSFDGLDYRHPGNSDAVGSAGGESLALVTGLGGSLADLEGRRAYLQAEDVVSLGPRPDDEYSADAVRNGIRVIDSRMTARDPQGAAREALDVVTRPELDGFWVHVDADVIDPGQMPAVDSPEPEGLSFEDLAAALAPVLAHPRLAGLDVTIYDPDLDPQLNCGRRLAELLVSAFAQSAETPPSA</sequence>
<comment type="similarity">
    <text evidence="4">Belongs to the arginase family.</text>
</comment>
<keyword evidence="3" id="KW-0464">Manganese</keyword>
<dbReference type="InterPro" id="IPR006035">
    <property type="entry name" value="Ureohydrolase"/>
</dbReference>
<evidence type="ECO:0000256" key="3">
    <source>
        <dbReference type="ARBA" id="ARBA00023211"/>
    </source>
</evidence>
<protein>
    <submittedName>
        <fullName evidence="5">Arginase family protein</fullName>
    </submittedName>
</protein>
<dbReference type="SUPFAM" id="SSF52768">
    <property type="entry name" value="Arginase/deacetylase"/>
    <property type="match status" value="1"/>
</dbReference>
<dbReference type="Pfam" id="PF00491">
    <property type="entry name" value="Arginase"/>
    <property type="match status" value="1"/>
</dbReference>
<keyword evidence="6" id="KW-1185">Reference proteome</keyword>
<keyword evidence="1" id="KW-0479">Metal-binding</keyword>
<evidence type="ECO:0000313" key="6">
    <source>
        <dbReference type="Proteomes" id="UP001499993"/>
    </source>
</evidence>
<organism evidence="5 6">
    <name type="scientific">Streptomonospora halophila</name>
    <dbReference type="NCBI Taxonomy" id="427369"/>
    <lineage>
        <taxon>Bacteria</taxon>
        <taxon>Bacillati</taxon>
        <taxon>Actinomycetota</taxon>
        <taxon>Actinomycetes</taxon>
        <taxon>Streptosporangiales</taxon>
        <taxon>Nocardiopsidaceae</taxon>
        <taxon>Streptomonospora</taxon>
    </lineage>
</organism>
<dbReference type="InterPro" id="IPR023696">
    <property type="entry name" value="Ureohydrolase_dom_sf"/>
</dbReference>
<dbReference type="RefSeq" id="WP_345559479.1">
    <property type="nucleotide sequence ID" value="NZ_BAABIK010000056.1"/>
</dbReference>
<dbReference type="Proteomes" id="UP001499993">
    <property type="component" value="Unassembled WGS sequence"/>
</dbReference>
<proteinExistence type="inferred from homology"/>
<evidence type="ECO:0000256" key="4">
    <source>
        <dbReference type="PROSITE-ProRule" id="PRU00742"/>
    </source>
</evidence>
<evidence type="ECO:0000313" key="5">
    <source>
        <dbReference type="EMBL" id="GAA4958725.1"/>
    </source>
</evidence>
<accession>A0ABP9H117</accession>
<evidence type="ECO:0000256" key="1">
    <source>
        <dbReference type="ARBA" id="ARBA00022723"/>
    </source>
</evidence>
<dbReference type="Gene3D" id="3.40.800.10">
    <property type="entry name" value="Ureohydrolase domain"/>
    <property type="match status" value="1"/>
</dbReference>
<dbReference type="PANTHER" id="PTHR43782:SF3">
    <property type="entry name" value="ARGINASE"/>
    <property type="match status" value="1"/>
</dbReference>
<name>A0ABP9H117_9ACTN</name>
<reference evidence="6" key="1">
    <citation type="journal article" date="2019" name="Int. J. Syst. Evol. Microbiol.">
        <title>The Global Catalogue of Microorganisms (GCM) 10K type strain sequencing project: providing services to taxonomists for standard genome sequencing and annotation.</title>
        <authorList>
            <consortium name="The Broad Institute Genomics Platform"/>
            <consortium name="The Broad Institute Genome Sequencing Center for Infectious Disease"/>
            <person name="Wu L."/>
            <person name="Ma J."/>
        </authorList>
    </citation>
    <scope>NUCLEOTIDE SEQUENCE [LARGE SCALE GENOMIC DNA]</scope>
    <source>
        <strain evidence="6">JCM 18123</strain>
    </source>
</reference>
<dbReference type="PANTHER" id="PTHR43782">
    <property type="entry name" value="ARGINASE"/>
    <property type="match status" value="1"/>
</dbReference>
<keyword evidence="2" id="KW-0378">Hydrolase</keyword>
<dbReference type="CDD" id="cd09999">
    <property type="entry name" value="Arginase-like_1"/>
    <property type="match status" value="1"/>
</dbReference>
<evidence type="ECO:0000256" key="2">
    <source>
        <dbReference type="ARBA" id="ARBA00022801"/>
    </source>
</evidence>
<gene>
    <name evidence="5" type="ORF">GCM10023224_50910</name>
</gene>